<evidence type="ECO:0000313" key="3">
    <source>
        <dbReference type="EMBL" id="KAK4293431.1"/>
    </source>
</evidence>
<evidence type="ECO:0000313" key="4">
    <source>
        <dbReference type="Proteomes" id="UP001292094"/>
    </source>
</evidence>
<keyword evidence="1" id="KW-0175">Coiled coil</keyword>
<protein>
    <submittedName>
        <fullName evidence="3">Uncharacterized protein</fullName>
    </submittedName>
</protein>
<gene>
    <name evidence="3" type="ORF">Pmani_033872</name>
</gene>
<reference evidence="3" key="1">
    <citation type="submission" date="2023-11" db="EMBL/GenBank/DDBJ databases">
        <title>Genome assemblies of two species of porcelain crab, Petrolisthes cinctipes and Petrolisthes manimaculis (Anomura: Porcellanidae).</title>
        <authorList>
            <person name="Angst P."/>
        </authorList>
    </citation>
    <scope>NUCLEOTIDE SEQUENCE</scope>
    <source>
        <strain evidence="3">PB745_02</strain>
        <tissue evidence="3">Gill</tissue>
    </source>
</reference>
<dbReference type="EMBL" id="JAWZYT010004548">
    <property type="protein sequence ID" value="KAK4293431.1"/>
    <property type="molecule type" value="Genomic_DNA"/>
</dbReference>
<dbReference type="Proteomes" id="UP001292094">
    <property type="component" value="Unassembled WGS sequence"/>
</dbReference>
<organism evidence="3 4">
    <name type="scientific">Petrolisthes manimaculis</name>
    <dbReference type="NCBI Taxonomy" id="1843537"/>
    <lineage>
        <taxon>Eukaryota</taxon>
        <taxon>Metazoa</taxon>
        <taxon>Ecdysozoa</taxon>
        <taxon>Arthropoda</taxon>
        <taxon>Crustacea</taxon>
        <taxon>Multicrustacea</taxon>
        <taxon>Malacostraca</taxon>
        <taxon>Eumalacostraca</taxon>
        <taxon>Eucarida</taxon>
        <taxon>Decapoda</taxon>
        <taxon>Pleocyemata</taxon>
        <taxon>Anomura</taxon>
        <taxon>Galatheoidea</taxon>
        <taxon>Porcellanidae</taxon>
        <taxon>Petrolisthes</taxon>
    </lineage>
</organism>
<feature type="compositionally biased region" description="Low complexity" evidence="2">
    <location>
        <begin position="85"/>
        <end position="99"/>
    </location>
</feature>
<feature type="coiled-coil region" evidence="1">
    <location>
        <begin position="219"/>
        <end position="253"/>
    </location>
</feature>
<feature type="region of interest" description="Disordered" evidence="2">
    <location>
        <begin position="1"/>
        <end position="21"/>
    </location>
</feature>
<evidence type="ECO:0000256" key="2">
    <source>
        <dbReference type="SAM" id="MobiDB-lite"/>
    </source>
</evidence>
<evidence type="ECO:0000256" key="1">
    <source>
        <dbReference type="SAM" id="Coils"/>
    </source>
</evidence>
<feature type="compositionally biased region" description="Acidic residues" evidence="2">
    <location>
        <begin position="185"/>
        <end position="198"/>
    </location>
</feature>
<proteinExistence type="predicted"/>
<feature type="region of interest" description="Disordered" evidence="2">
    <location>
        <begin position="85"/>
        <end position="216"/>
    </location>
</feature>
<dbReference type="SUPFAM" id="SSF144284">
    <property type="entry name" value="Sec2 N-terminal region"/>
    <property type="match status" value="1"/>
</dbReference>
<comment type="caution">
    <text evidence="3">The sequence shown here is derived from an EMBL/GenBank/DDBJ whole genome shotgun (WGS) entry which is preliminary data.</text>
</comment>
<name>A0AAE1NR26_9EUCA</name>
<feature type="compositionally biased region" description="Polar residues" evidence="2">
    <location>
        <begin position="107"/>
        <end position="117"/>
    </location>
</feature>
<keyword evidence="4" id="KW-1185">Reference proteome</keyword>
<dbReference type="AlphaFoldDB" id="A0AAE1NR26"/>
<feature type="compositionally biased region" description="Gly residues" evidence="2">
    <location>
        <begin position="10"/>
        <end position="20"/>
    </location>
</feature>
<sequence>MSVAVSTGLAGAGEGGGGGEMSEMCGWRQEVRAKVTALKCHVMASRGLTTDGHIVAPYSPHLLLDAANLDFEAYAEVLQNGGILSTTTTTTNTTKESTSPDPDTCPESPSQLSTVSVNDVHLRLETPTPKTTTQKTSSTNDSPTKSSSPSSQQPSPGHSPQSSPIKQQPSSPTNNNNRVEYEMLNGEDSDEIEIEEVDVNSKDGDGERDDDDNDRDRELARVKKELKAAESEVERLSSIRDEVEAELQDLTATLFQLFSLLLNGIE</sequence>
<accession>A0AAE1NR26</accession>
<feature type="compositionally biased region" description="Low complexity" evidence="2">
    <location>
        <begin position="126"/>
        <end position="172"/>
    </location>
</feature>
<dbReference type="Gene3D" id="1.20.5.4880">
    <property type="match status" value="1"/>
</dbReference>